<keyword evidence="2" id="KW-0812">Transmembrane</keyword>
<reference evidence="3" key="1">
    <citation type="submission" date="2016-11" db="UniProtKB">
        <authorList>
            <consortium name="WormBaseParasite"/>
        </authorList>
    </citation>
    <scope>IDENTIFICATION</scope>
    <source>
        <strain evidence="3">pt0022</strain>
    </source>
</reference>
<accession>A0A1I8F0P6</accession>
<feature type="region of interest" description="Disordered" evidence="1">
    <location>
        <begin position="1"/>
        <end position="44"/>
    </location>
</feature>
<evidence type="ECO:0000256" key="2">
    <source>
        <dbReference type="SAM" id="Phobius"/>
    </source>
</evidence>
<feature type="transmembrane region" description="Helical" evidence="2">
    <location>
        <begin position="82"/>
        <end position="102"/>
    </location>
</feature>
<evidence type="ECO:0000256" key="1">
    <source>
        <dbReference type="SAM" id="MobiDB-lite"/>
    </source>
</evidence>
<feature type="transmembrane region" description="Helical" evidence="2">
    <location>
        <begin position="137"/>
        <end position="162"/>
    </location>
</feature>
<feature type="transmembrane region" description="Helical" evidence="2">
    <location>
        <begin position="108"/>
        <end position="125"/>
    </location>
</feature>
<proteinExistence type="predicted"/>
<feature type="transmembrane region" description="Helical" evidence="2">
    <location>
        <begin position="182"/>
        <end position="211"/>
    </location>
</feature>
<dbReference type="WBParaSite" id="maker-PairedContig_987-snap-gene-2.8-mRNA-1">
    <property type="protein sequence ID" value="maker-PairedContig_987-snap-gene-2.8-mRNA-1"/>
    <property type="gene ID" value="maker-PairedContig_987-snap-gene-2.8"/>
</dbReference>
<sequence length="245" mass="27509">MTKLNFKSGKSDGLNEQQQQTNDSDNDKATIKNSENNEDNEKSKKHFEDVLTTLGLNLKQDDTGTNIGFSCIGMDWSFMLQVANAQATLSILLIVCLTSSMFLTGYRFISSAWATYLLSCAYIGIRAGRWQNYSHAIAYCGMCTFQSFVYMSTMCWFFYSLYTLNSSTQSYEFIHSTTSDAALVFALGEVVCIMGTVLTGIFGLICCCRGFGRLLHAQEKMILDYQNVLIGAYDNARRINIKFNL</sequence>
<feature type="compositionally biased region" description="Polar residues" evidence="1">
    <location>
        <begin position="14"/>
        <end position="23"/>
    </location>
</feature>
<evidence type="ECO:0000313" key="3">
    <source>
        <dbReference type="WBParaSite" id="maker-PairedContig_987-snap-gene-2.8-mRNA-1"/>
    </source>
</evidence>
<name>A0A1I8F0P6_WUCBA</name>
<keyword evidence="2" id="KW-1133">Transmembrane helix</keyword>
<evidence type="ECO:0008006" key="4">
    <source>
        <dbReference type="Google" id="ProtNLM"/>
    </source>
</evidence>
<keyword evidence="2" id="KW-0472">Membrane</keyword>
<dbReference type="AlphaFoldDB" id="A0A1I8F0P6"/>
<protein>
    <recommendedName>
        <fullName evidence="4">Transmembrane protein</fullName>
    </recommendedName>
</protein>
<organism evidence="3">
    <name type="scientific">Wuchereria bancrofti</name>
    <dbReference type="NCBI Taxonomy" id="6293"/>
    <lineage>
        <taxon>Eukaryota</taxon>
        <taxon>Metazoa</taxon>
        <taxon>Ecdysozoa</taxon>
        <taxon>Nematoda</taxon>
        <taxon>Chromadorea</taxon>
        <taxon>Rhabditida</taxon>
        <taxon>Spirurina</taxon>
        <taxon>Spiruromorpha</taxon>
        <taxon>Filarioidea</taxon>
        <taxon>Onchocercidae</taxon>
        <taxon>Wuchereria</taxon>
    </lineage>
</organism>